<proteinExistence type="predicted"/>
<feature type="compositionally biased region" description="Low complexity" evidence="1">
    <location>
        <begin position="289"/>
        <end position="303"/>
    </location>
</feature>
<protein>
    <submittedName>
        <fullName evidence="2">Uncharacterized protein</fullName>
    </submittedName>
</protein>
<comment type="caution">
    <text evidence="2">The sequence shown here is derived from an EMBL/GenBank/DDBJ whole genome shotgun (WGS) entry which is preliminary data.</text>
</comment>
<reference evidence="2 3" key="1">
    <citation type="submission" date="2019-03" db="EMBL/GenBank/DDBJ databases">
        <title>Rhodosporidium diobovatum UCD-FST 08-225 genome sequencing, assembly, and annotation.</title>
        <authorList>
            <person name="Fakankun I.U."/>
            <person name="Fristensky B."/>
            <person name="Levin D.B."/>
        </authorList>
    </citation>
    <scope>NUCLEOTIDE SEQUENCE [LARGE SCALE GENOMIC DNA]</scope>
    <source>
        <strain evidence="2 3">UCD-FST 08-225</strain>
    </source>
</reference>
<feature type="compositionally biased region" description="Pro residues" evidence="1">
    <location>
        <begin position="67"/>
        <end position="80"/>
    </location>
</feature>
<evidence type="ECO:0000313" key="2">
    <source>
        <dbReference type="EMBL" id="TNY21856.1"/>
    </source>
</evidence>
<feature type="compositionally biased region" description="Basic and acidic residues" evidence="1">
    <location>
        <begin position="318"/>
        <end position="332"/>
    </location>
</feature>
<accession>A0A5C5FZW2</accession>
<sequence length="392" mass="41046">MAGDLGIGYVVVGDDTVTPRRRGGLHRRSSAWSVRDLDNIVVSRSPSQSPSSHPAVLPQSSNLSPSPALPRRPGPRPLPPGARHESSRSSADGRALSETSGEGGTTAISSQESGAPLLLRQGAVAGRHPSPEEVPRTNVERVDHAGGSSEARSGSVAHTRLASDVSSSTRGSFFFGTNVMALPPGTPSGSSNGHEQHRQSAWSDSTYESVCTDFPSRSTRALRESSTGQHFVSHSTSATHVLRPLPERRDSLAPAGAAPVFHHAATSPPAFYTHPHRPSGVAARAHTLPSRAPARSRSPGSAPWFAGTTSPAPHARNVARDEGEGEGPVERLESSRHHAAILAGRRPISWFGRQASNGSLPEGTLLGFGSLEIANPDVEQLRTPGEVPGLAS</sequence>
<dbReference type="OrthoDB" id="10630392at2759"/>
<feature type="region of interest" description="Disordered" evidence="1">
    <location>
        <begin position="285"/>
        <end position="332"/>
    </location>
</feature>
<gene>
    <name evidence="2" type="ORF">DMC30DRAFT_178559</name>
</gene>
<name>A0A5C5FZW2_9BASI</name>
<feature type="compositionally biased region" description="Basic and acidic residues" evidence="1">
    <location>
        <begin position="129"/>
        <end position="144"/>
    </location>
</feature>
<evidence type="ECO:0000256" key="1">
    <source>
        <dbReference type="SAM" id="MobiDB-lite"/>
    </source>
</evidence>
<feature type="compositionally biased region" description="Low complexity" evidence="1">
    <location>
        <begin position="43"/>
        <end position="66"/>
    </location>
</feature>
<feature type="compositionally biased region" description="Polar residues" evidence="1">
    <location>
        <begin position="187"/>
        <end position="204"/>
    </location>
</feature>
<feature type="region of interest" description="Disordered" evidence="1">
    <location>
        <begin position="43"/>
        <end position="163"/>
    </location>
</feature>
<evidence type="ECO:0000313" key="3">
    <source>
        <dbReference type="Proteomes" id="UP000311382"/>
    </source>
</evidence>
<dbReference type="Proteomes" id="UP000311382">
    <property type="component" value="Unassembled WGS sequence"/>
</dbReference>
<dbReference type="AlphaFoldDB" id="A0A5C5FZW2"/>
<keyword evidence="3" id="KW-1185">Reference proteome</keyword>
<dbReference type="EMBL" id="SOZI01000035">
    <property type="protein sequence ID" value="TNY21856.1"/>
    <property type="molecule type" value="Genomic_DNA"/>
</dbReference>
<feature type="region of interest" description="Disordered" evidence="1">
    <location>
        <begin position="184"/>
        <end position="204"/>
    </location>
</feature>
<organism evidence="2 3">
    <name type="scientific">Rhodotorula diobovata</name>
    <dbReference type="NCBI Taxonomy" id="5288"/>
    <lineage>
        <taxon>Eukaryota</taxon>
        <taxon>Fungi</taxon>
        <taxon>Dikarya</taxon>
        <taxon>Basidiomycota</taxon>
        <taxon>Pucciniomycotina</taxon>
        <taxon>Microbotryomycetes</taxon>
        <taxon>Sporidiobolales</taxon>
        <taxon>Sporidiobolaceae</taxon>
        <taxon>Rhodotorula</taxon>
    </lineage>
</organism>